<gene>
    <name evidence="1" type="ORF">MNBD_GAMMA24-1128</name>
</gene>
<organism evidence="1">
    <name type="scientific">hydrothermal vent metagenome</name>
    <dbReference type="NCBI Taxonomy" id="652676"/>
    <lineage>
        <taxon>unclassified sequences</taxon>
        <taxon>metagenomes</taxon>
        <taxon>ecological metagenomes</taxon>
    </lineage>
</organism>
<protein>
    <submittedName>
        <fullName evidence="1">Uncharacterized protein</fullName>
    </submittedName>
</protein>
<evidence type="ECO:0000313" key="1">
    <source>
        <dbReference type="EMBL" id="VAX13277.1"/>
    </source>
</evidence>
<proteinExistence type="predicted"/>
<dbReference type="AlphaFoldDB" id="A0A3B1C8V8"/>
<reference evidence="1" key="1">
    <citation type="submission" date="2018-06" db="EMBL/GenBank/DDBJ databases">
        <authorList>
            <person name="Zhirakovskaya E."/>
        </authorList>
    </citation>
    <scope>NUCLEOTIDE SEQUENCE</scope>
</reference>
<name>A0A3B1C8V8_9ZZZZ</name>
<dbReference type="EMBL" id="UOFZ01000107">
    <property type="protein sequence ID" value="VAX13277.1"/>
    <property type="molecule type" value="Genomic_DNA"/>
</dbReference>
<sequence length="64" mass="7100">MTIDRARELLSIQTSLGGGYNRNSAMLILAEIQSEHGQAAVDQLIRELALEKHFAIRPGKKIII</sequence>
<accession>A0A3B1C8V8</accession>